<dbReference type="PROSITE" id="PS50987">
    <property type="entry name" value="HTH_ARSR_2"/>
    <property type="match status" value="1"/>
</dbReference>
<dbReference type="NCBIfam" id="NF033788">
    <property type="entry name" value="HTH_metalloreg"/>
    <property type="match status" value="1"/>
</dbReference>
<protein>
    <submittedName>
        <fullName evidence="6">Transcriptional regulator</fullName>
    </submittedName>
</protein>
<dbReference type="PANTHER" id="PTHR33154:SF33">
    <property type="entry name" value="TRANSCRIPTIONAL REPRESSOR SDPR"/>
    <property type="match status" value="1"/>
</dbReference>
<dbReference type="SMART" id="SM00418">
    <property type="entry name" value="HTH_ARSR"/>
    <property type="match status" value="1"/>
</dbReference>
<keyword evidence="2" id="KW-0238">DNA-binding</keyword>
<dbReference type="InterPro" id="IPR036390">
    <property type="entry name" value="WH_DNA-bd_sf"/>
</dbReference>
<dbReference type="AlphaFoldDB" id="A0A1C2IFT1"/>
<dbReference type="EMBL" id="LWSA01000059">
    <property type="protein sequence ID" value="OCX74813.1"/>
    <property type="molecule type" value="Genomic_DNA"/>
</dbReference>
<gene>
    <name evidence="5" type="ORF">A6M23_04930</name>
    <name evidence="6" type="ORF">A6P07_05015</name>
</gene>
<keyword evidence="8" id="KW-1185">Reference proteome</keyword>
<dbReference type="Proteomes" id="UP000094893">
    <property type="component" value="Unassembled WGS sequence"/>
</dbReference>
<evidence type="ECO:0000256" key="2">
    <source>
        <dbReference type="ARBA" id="ARBA00023125"/>
    </source>
</evidence>
<evidence type="ECO:0000259" key="4">
    <source>
        <dbReference type="PROSITE" id="PS50987"/>
    </source>
</evidence>
<dbReference type="STRING" id="930.GCA_002079865_01600"/>
<organism evidence="6 7">
    <name type="scientific">Acidithiobacillus thiooxidans</name>
    <name type="common">Thiobacillus thiooxidans</name>
    <dbReference type="NCBI Taxonomy" id="930"/>
    <lineage>
        <taxon>Bacteria</taxon>
        <taxon>Pseudomonadati</taxon>
        <taxon>Pseudomonadota</taxon>
        <taxon>Acidithiobacillia</taxon>
        <taxon>Acidithiobacillales</taxon>
        <taxon>Acidithiobacillaceae</taxon>
        <taxon>Acidithiobacillus</taxon>
    </lineage>
</organism>
<evidence type="ECO:0000313" key="8">
    <source>
        <dbReference type="Proteomes" id="UP000095008"/>
    </source>
</evidence>
<dbReference type="Gene3D" id="1.10.10.10">
    <property type="entry name" value="Winged helix-like DNA-binding domain superfamily/Winged helix DNA-binding domain"/>
    <property type="match status" value="1"/>
</dbReference>
<dbReference type="PRINTS" id="PR00778">
    <property type="entry name" value="HTHARSR"/>
</dbReference>
<dbReference type="InterPro" id="IPR011991">
    <property type="entry name" value="ArsR-like_HTH"/>
</dbReference>
<dbReference type="InterPro" id="IPR036388">
    <property type="entry name" value="WH-like_DNA-bd_sf"/>
</dbReference>
<dbReference type="OrthoDB" id="46768at2"/>
<dbReference type="EMBL" id="LWRY01000030">
    <property type="protein sequence ID" value="OCX74799.1"/>
    <property type="molecule type" value="Genomic_DNA"/>
</dbReference>
<evidence type="ECO:0000313" key="6">
    <source>
        <dbReference type="EMBL" id="OCX74813.1"/>
    </source>
</evidence>
<evidence type="ECO:0000256" key="3">
    <source>
        <dbReference type="ARBA" id="ARBA00023163"/>
    </source>
</evidence>
<dbReference type="SUPFAM" id="SSF46785">
    <property type="entry name" value="Winged helix' DNA-binding domain"/>
    <property type="match status" value="1"/>
</dbReference>
<evidence type="ECO:0000313" key="5">
    <source>
        <dbReference type="EMBL" id="OCX74799.1"/>
    </source>
</evidence>
<proteinExistence type="predicted"/>
<feature type="domain" description="HTH arsR-type" evidence="4">
    <location>
        <begin position="4"/>
        <end position="98"/>
    </location>
</feature>
<dbReference type="PANTHER" id="PTHR33154">
    <property type="entry name" value="TRANSCRIPTIONAL REGULATOR, ARSR FAMILY"/>
    <property type="match status" value="1"/>
</dbReference>
<dbReference type="eggNOG" id="COG0640">
    <property type="taxonomic scope" value="Bacteria"/>
</dbReference>
<dbReference type="Pfam" id="PF01022">
    <property type="entry name" value="HTH_5"/>
    <property type="match status" value="1"/>
</dbReference>
<dbReference type="CDD" id="cd00090">
    <property type="entry name" value="HTH_ARSR"/>
    <property type="match status" value="1"/>
</dbReference>
<evidence type="ECO:0000256" key="1">
    <source>
        <dbReference type="ARBA" id="ARBA00023015"/>
    </source>
</evidence>
<name>A0A1C2IFT1_ACITH</name>
<evidence type="ECO:0000313" key="7">
    <source>
        <dbReference type="Proteomes" id="UP000094893"/>
    </source>
</evidence>
<dbReference type="GO" id="GO:0003677">
    <property type="term" value="F:DNA binding"/>
    <property type="evidence" value="ECO:0007669"/>
    <property type="project" value="UniProtKB-KW"/>
</dbReference>
<sequence length="120" mass="13567">MKQQETIRFALFSEVFAAIAHPKRLEIIHYLGEGQKTASELTELTGMSKANVSQHMNILKARGLVHCDKCGTFCHYRLTSPKVLEVCEIVRELILDQMQITAHNHEVLSTVVPLHKKDTA</sequence>
<keyword evidence="1" id="KW-0805">Transcription regulation</keyword>
<dbReference type="RefSeq" id="WP_065966158.1">
    <property type="nucleotide sequence ID" value="NZ_LWRY01000030.1"/>
</dbReference>
<dbReference type="GO" id="GO:0003700">
    <property type="term" value="F:DNA-binding transcription factor activity"/>
    <property type="evidence" value="ECO:0007669"/>
    <property type="project" value="InterPro"/>
</dbReference>
<dbReference type="Proteomes" id="UP000095008">
    <property type="component" value="Unassembled WGS sequence"/>
</dbReference>
<accession>A0A1C2IFT1</accession>
<comment type="caution">
    <text evidence="6">The sequence shown here is derived from an EMBL/GenBank/DDBJ whole genome shotgun (WGS) entry which is preliminary data.</text>
</comment>
<reference evidence="6 7" key="1">
    <citation type="journal article" date="2016" name="Int. J. Mol. Sci.">
        <title>Comparative genomics of the extreme acidophile Acidithiobacillus thiooxidans reveals intraspecific divergence and niche adaptation.</title>
        <authorList>
            <person name="Zhang X."/>
            <person name="Feng X."/>
            <person name="Tao J."/>
            <person name="Ma L."/>
            <person name="Xiao Y."/>
            <person name="Liang Y."/>
            <person name="Liu X."/>
            <person name="Yin H."/>
        </authorList>
    </citation>
    <scope>NUCLEOTIDE SEQUENCE [LARGE SCALE GENOMIC DNA]</scope>
    <source>
        <strain evidence="6 7">A02</strain>
        <strain evidence="5">DXS-W</strain>
    </source>
</reference>
<dbReference type="InterPro" id="IPR001845">
    <property type="entry name" value="HTH_ArsR_DNA-bd_dom"/>
</dbReference>
<keyword evidence="3" id="KW-0804">Transcription</keyword>
<dbReference type="InterPro" id="IPR051081">
    <property type="entry name" value="HTH_MetalResp_TranReg"/>
</dbReference>